<name>C6HXT1_9BACT</name>
<evidence type="ECO:0000313" key="3">
    <source>
        <dbReference type="EMBL" id="EES52543.1"/>
    </source>
</evidence>
<reference evidence="3 4" key="1">
    <citation type="journal article" date="2009" name="Appl. Environ. Microbiol.">
        <title>Community genomic and proteomic analyses of chemoautotrophic iron-oxidizing "Leptospirillum rubarum" (Group II) and "Leptospirillum ferrodiazotrophum" (Group III) bacteria in acid mine drainage biofilms.</title>
        <authorList>
            <person name="Goltsman D.S."/>
            <person name="Denef V.J."/>
            <person name="Singer S.W."/>
            <person name="VerBerkmoes N.C."/>
            <person name="Lefsrud M."/>
            <person name="Mueller R.S."/>
            <person name="Dick G.J."/>
            <person name="Sun C.L."/>
            <person name="Wheeler K.E."/>
            <person name="Zemla A."/>
            <person name="Baker B.J."/>
            <person name="Hauser L."/>
            <person name="Land M."/>
            <person name="Shah M.B."/>
            <person name="Thelen M.P."/>
            <person name="Hettich R.L."/>
            <person name="Banfield J.F."/>
        </authorList>
    </citation>
    <scope>NUCLEOTIDE SEQUENCE [LARGE SCALE GENOMIC DNA]</scope>
</reference>
<dbReference type="Proteomes" id="UP000009374">
    <property type="component" value="Unassembled WGS sequence"/>
</dbReference>
<proteinExistence type="predicted"/>
<keyword evidence="4" id="KW-1185">Reference proteome</keyword>
<dbReference type="AlphaFoldDB" id="C6HXT1"/>
<dbReference type="EMBL" id="GG693875">
    <property type="protein sequence ID" value="EES52543.1"/>
    <property type="molecule type" value="Genomic_DNA"/>
</dbReference>
<feature type="signal peptide" evidence="2">
    <location>
        <begin position="1"/>
        <end position="23"/>
    </location>
</feature>
<sequence length="221" mass="25377">MFRSSRILPAVSLLFLASCHLYASGKDDRQGDYLINARSEPNYVRTIPVPSSEKSLVIVKKVRLETKVRMSALDFIREAKPRPYHDYGKLYLMGFRRQKVYADGEPERPYRWIRPMGGRPYRYLYTGKFVAFPKDWAEEKAWEHRKAIKSEEKAARESARGHAVTLPPAKARGPLGGAIIQQDEHSMTEMLRSGAYVFHPKSELEAAGYHYNPVTGWTLTK</sequence>
<evidence type="ECO:0008006" key="5">
    <source>
        <dbReference type="Google" id="ProtNLM"/>
    </source>
</evidence>
<evidence type="ECO:0000256" key="2">
    <source>
        <dbReference type="SAM" id="SignalP"/>
    </source>
</evidence>
<dbReference type="PROSITE" id="PS51257">
    <property type="entry name" value="PROKAR_LIPOPROTEIN"/>
    <property type="match status" value="1"/>
</dbReference>
<protein>
    <recommendedName>
        <fullName evidence="5">Lipoprotein</fullName>
    </recommendedName>
</protein>
<accession>C6HXT1</accession>
<evidence type="ECO:0000256" key="1">
    <source>
        <dbReference type="SAM" id="MobiDB-lite"/>
    </source>
</evidence>
<keyword evidence="2" id="KW-0732">Signal</keyword>
<gene>
    <name evidence="3" type="ORF">UBAL3_93200044</name>
</gene>
<feature type="region of interest" description="Disordered" evidence="1">
    <location>
        <begin position="153"/>
        <end position="175"/>
    </location>
</feature>
<feature type="chain" id="PRO_5002966188" description="Lipoprotein" evidence="2">
    <location>
        <begin position="24"/>
        <end position="221"/>
    </location>
</feature>
<organism evidence="3 4">
    <name type="scientific">Leptospirillum ferrodiazotrophum</name>
    <dbReference type="NCBI Taxonomy" id="412449"/>
    <lineage>
        <taxon>Bacteria</taxon>
        <taxon>Pseudomonadati</taxon>
        <taxon>Nitrospirota</taxon>
        <taxon>Nitrospiria</taxon>
        <taxon>Nitrospirales</taxon>
        <taxon>Nitrospiraceae</taxon>
        <taxon>Leptospirillum</taxon>
    </lineage>
</organism>
<evidence type="ECO:0000313" key="4">
    <source>
        <dbReference type="Proteomes" id="UP000009374"/>
    </source>
</evidence>